<dbReference type="CDD" id="cd00090">
    <property type="entry name" value="HTH_ARSR"/>
    <property type="match status" value="1"/>
</dbReference>
<proteinExistence type="predicted"/>
<organism evidence="3 4">
    <name type="scientific">Candidatus Nitrotoga arctica</name>
    <dbReference type="NCBI Taxonomy" id="453162"/>
    <lineage>
        <taxon>Bacteria</taxon>
        <taxon>Pseudomonadati</taxon>
        <taxon>Pseudomonadota</taxon>
        <taxon>Betaproteobacteria</taxon>
        <taxon>Nitrosomonadales</taxon>
        <taxon>Gallionellaceae</taxon>
        <taxon>Candidatus Nitrotoga</taxon>
    </lineage>
</organism>
<reference evidence="3 4" key="1">
    <citation type="submission" date="2021-10" db="EMBL/GenBank/DDBJ databases">
        <authorList>
            <person name="Koch H."/>
        </authorList>
    </citation>
    <scope>NUCLEOTIDE SEQUENCE [LARGE SCALE GENOMIC DNA]</scope>
    <source>
        <strain evidence="3">6680</strain>
    </source>
</reference>
<dbReference type="Gene3D" id="1.10.10.10">
    <property type="entry name" value="Winged helix-like DNA-binding domain superfamily/Winged helix DNA-binding domain"/>
    <property type="match status" value="1"/>
</dbReference>
<dbReference type="InterPro" id="IPR036390">
    <property type="entry name" value="WH_DNA-bd_sf"/>
</dbReference>
<dbReference type="Pfam" id="PF18546">
    <property type="entry name" value="MetOD1"/>
    <property type="match status" value="1"/>
</dbReference>
<evidence type="ECO:0000313" key="3">
    <source>
        <dbReference type="EMBL" id="CAG9934063.1"/>
    </source>
</evidence>
<protein>
    <submittedName>
        <fullName evidence="3">Transcriptional regulator</fullName>
    </submittedName>
</protein>
<dbReference type="InterPro" id="IPR041359">
    <property type="entry name" value="MetOD1"/>
</dbReference>
<sequence>MLELLGNRQQELLKLLLKNKGGLTLEELSEYLKITRNAVRQHIAALENNGIVTEGVTRPSRGRPEQLYVLTDEGKEFFPRNYSWFAQLMVESIAQESGIAGLRERLGTMGEGVAQQLLSQNSGLKTREQKVEKLSEVMEQLGYNTRSFAVNSDALTIEADNCIFHNLAMKNPEICQFDLALLSTFTDSTVNHEECMAKGGNVCRFKFKAKDE</sequence>
<gene>
    <name evidence="3" type="ORF">NTG6680_2814</name>
</gene>
<dbReference type="InterPro" id="IPR013196">
    <property type="entry name" value="HTH_11"/>
</dbReference>
<evidence type="ECO:0000259" key="2">
    <source>
        <dbReference type="Pfam" id="PF18546"/>
    </source>
</evidence>
<evidence type="ECO:0000259" key="1">
    <source>
        <dbReference type="Pfam" id="PF08279"/>
    </source>
</evidence>
<dbReference type="RefSeq" id="WP_239797749.1">
    <property type="nucleotide sequence ID" value="NZ_OU912926.1"/>
</dbReference>
<feature type="domain" description="Helix-turn-helix type 11" evidence="1">
    <location>
        <begin position="8"/>
        <end position="52"/>
    </location>
</feature>
<name>A0ABM8Z2D5_9PROT</name>
<dbReference type="EMBL" id="OU912926">
    <property type="protein sequence ID" value="CAG9934063.1"/>
    <property type="molecule type" value="Genomic_DNA"/>
</dbReference>
<dbReference type="InterPro" id="IPR036388">
    <property type="entry name" value="WH-like_DNA-bd_sf"/>
</dbReference>
<accession>A0ABM8Z2D5</accession>
<dbReference type="Gene3D" id="3.30.1380.20">
    <property type="entry name" value="Trafficking protein particle complex subunit 3"/>
    <property type="match status" value="1"/>
</dbReference>
<dbReference type="Proteomes" id="UP000839052">
    <property type="component" value="Chromosome"/>
</dbReference>
<dbReference type="SUPFAM" id="SSF46785">
    <property type="entry name" value="Winged helix' DNA-binding domain"/>
    <property type="match status" value="1"/>
</dbReference>
<dbReference type="InterPro" id="IPR011991">
    <property type="entry name" value="ArsR-like_HTH"/>
</dbReference>
<dbReference type="Pfam" id="PF08279">
    <property type="entry name" value="HTH_11"/>
    <property type="match status" value="1"/>
</dbReference>
<keyword evidence="4" id="KW-1185">Reference proteome</keyword>
<feature type="domain" description="Metanogen output" evidence="2">
    <location>
        <begin position="131"/>
        <end position="208"/>
    </location>
</feature>
<evidence type="ECO:0000313" key="4">
    <source>
        <dbReference type="Proteomes" id="UP000839052"/>
    </source>
</evidence>